<evidence type="ECO:0000313" key="4">
    <source>
        <dbReference type="Proteomes" id="UP001162972"/>
    </source>
</evidence>
<dbReference type="Proteomes" id="UP001162972">
    <property type="component" value="Chromosome 16"/>
</dbReference>
<keyword evidence="1" id="KW-0436">Ligase</keyword>
<reference evidence="3 4" key="1">
    <citation type="journal article" date="2023" name="Int. J. Mol. Sci.">
        <title>De Novo Assembly and Annotation of 11 Diverse Shrub Willow (Salix) Genomes Reveals Novel Gene Organization in Sex-Linked Regions.</title>
        <authorList>
            <person name="Hyden B."/>
            <person name="Feng K."/>
            <person name="Yates T.B."/>
            <person name="Jawdy S."/>
            <person name="Cereghino C."/>
            <person name="Smart L.B."/>
            <person name="Muchero W."/>
        </authorList>
    </citation>
    <scope>NUCLEOTIDE SEQUENCE [LARGE SCALE GENOMIC DNA]</scope>
    <source>
        <tissue evidence="3">Shoot tip</tissue>
    </source>
</reference>
<dbReference type="GO" id="GO:0016405">
    <property type="term" value="F:CoA-ligase activity"/>
    <property type="evidence" value="ECO:0007669"/>
    <property type="project" value="TreeGrafter"/>
</dbReference>
<keyword evidence="2" id="KW-0732">Signal</keyword>
<dbReference type="PANTHER" id="PTHR24096">
    <property type="entry name" value="LONG-CHAIN-FATTY-ACID--COA LIGASE"/>
    <property type="match status" value="1"/>
</dbReference>
<dbReference type="Gene3D" id="3.40.50.980">
    <property type="match status" value="1"/>
</dbReference>
<dbReference type="SUPFAM" id="SSF56801">
    <property type="entry name" value="Acetyl-CoA synthetase-like"/>
    <property type="match status" value="1"/>
</dbReference>
<accession>A0AAD6PC39</accession>
<evidence type="ECO:0000256" key="1">
    <source>
        <dbReference type="ARBA" id="ARBA00022598"/>
    </source>
</evidence>
<protein>
    <submittedName>
        <fullName evidence="3">Uncharacterized protein</fullName>
    </submittedName>
</protein>
<feature type="signal peptide" evidence="2">
    <location>
        <begin position="1"/>
        <end position="19"/>
    </location>
</feature>
<evidence type="ECO:0000313" key="3">
    <source>
        <dbReference type="EMBL" id="KAJ6424061.1"/>
    </source>
</evidence>
<gene>
    <name evidence="3" type="ORF">OIU84_024938</name>
</gene>
<comment type="caution">
    <text evidence="3">The sequence shown here is derived from an EMBL/GenBank/DDBJ whole genome shotgun (WGS) entry which is preliminary data.</text>
</comment>
<name>A0AAD6PC39_9ROSI</name>
<sequence>MPFFHVFGFFYIFKSVALSETMVVMMERFELKKMLRGVEEFKITLVASAPPVVVAMAKTELVGGYDIKSPEMVARKGFYQGGYRQVSYDIDLWQANVFNKETLKKY</sequence>
<keyword evidence="4" id="KW-1185">Reference proteome</keyword>
<organism evidence="3 4">
    <name type="scientific">Salix udensis</name>
    <dbReference type="NCBI Taxonomy" id="889485"/>
    <lineage>
        <taxon>Eukaryota</taxon>
        <taxon>Viridiplantae</taxon>
        <taxon>Streptophyta</taxon>
        <taxon>Embryophyta</taxon>
        <taxon>Tracheophyta</taxon>
        <taxon>Spermatophyta</taxon>
        <taxon>Magnoliopsida</taxon>
        <taxon>eudicotyledons</taxon>
        <taxon>Gunneridae</taxon>
        <taxon>Pentapetalae</taxon>
        <taxon>rosids</taxon>
        <taxon>fabids</taxon>
        <taxon>Malpighiales</taxon>
        <taxon>Salicaceae</taxon>
        <taxon>Saliceae</taxon>
        <taxon>Salix</taxon>
    </lineage>
</organism>
<proteinExistence type="predicted"/>
<dbReference type="AlphaFoldDB" id="A0AAD6PC39"/>
<evidence type="ECO:0000256" key="2">
    <source>
        <dbReference type="SAM" id="SignalP"/>
    </source>
</evidence>
<feature type="chain" id="PRO_5042259182" evidence="2">
    <location>
        <begin position="20"/>
        <end position="106"/>
    </location>
</feature>
<dbReference type="PANTHER" id="PTHR24096:SF251">
    <property type="entry name" value="4-COUMARATE--COA LIGASE-LIKE 9"/>
    <property type="match status" value="1"/>
</dbReference>
<dbReference type="EMBL" id="JAPFFJ010000006">
    <property type="protein sequence ID" value="KAJ6424061.1"/>
    <property type="molecule type" value="Genomic_DNA"/>
</dbReference>